<dbReference type="InterPro" id="IPR010982">
    <property type="entry name" value="Lambda_DNA-bd_dom_sf"/>
</dbReference>
<sequence>MDNLTYKPVAYDHEEFLREAKKDEEFRKEYEALAPSYALVRELLLARQQSGLTQEAIANKIGTTKSAISRLESGGKHVPSLTTLRKYAEAVGCELEIKLIPKSKEKTSPSELSW</sequence>
<dbReference type="SMART" id="SM00530">
    <property type="entry name" value="HTH_XRE"/>
    <property type="match status" value="1"/>
</dbReference>
<comment type="caution">
    <text evidence="2">The sequence shown here is derived from an EMBL/GenBank/DDBJ whole genome shotgun (WGS) entry which is preliminary data.</text>
</comment>
<dbReference type="SUPFAM" id="SSF47413">
    <property type="entry name" value="lambda repressor-like DNA-binding domains"/>
    <property type="match status" value="1"/>
</dbReference>
<gene>
    <name evidence="2" type="ORF">ENL07_11595</name>
</gene>
<accession>A0A7C5HKG0</accession>
<dbReference type="GO" id="GO:0003677">
    <property type="term" value="F:DNA binding"/>
    <property type="evidence" value="ECO:0007669"/>
    <property type="project" value="InterPro"/>
</dbReference>
<dbReference type="AlphaFoldDB" id="A0A7C5HKG0"/>
<organism evidence="2">
    <name type="scientific">Chlorobaculum parvum</name>
    <dbReference type="NCBI Taxonomy" id="274539"/>
    <lineage>
        <taxon>Bacteria</taxon>
        <taxon>Pseudomonadati</taxon>
        <taxon>Chlorobiota</taxon>
        <taxon>Chlorobiia</taxon>
        <taxon>Chlorobiales</taxon>
        <taxon>Chlorobiaceae</taxon>
        <taxon>Chlorobaculum</taxon>
    </lineage>
</organism>
<evidence type="ECO:0000313" key="2">
    <source>
        <dbReference type="EMBL" id="HHE33225.1"/>
    </source>
</evidence>
<dbReference type="InterPro" id="IPR001387">
    <property type="entry name" value="Cro/C1-type_HTH"/>
</dbReference>
<dbReference type="Pfam" id="PF01381">
    <property type="entry name" value="HTH_3"/>
    <property type="match status" value="1"/>
</dbReference>
<dbReference type="PROSITE" id="PS50943">
    <property type="entry name" value="HTH_CROC1"/>
    <property type="match status" value="1"/>
</dbReference>
<protein>
    <submittedName>
        <fullName evidence="2">XRE family transcriptional regulator</fullName>
    </submittedName>
</protein>
<proteinExistence type="predicted"/>
<evidence type="ECO:0000259" key="1">
    <source>
        <dbReference type="PROSITE" id="PS50943"/>
    </source>
</evidence>
<dbReference type="EMBL" id="DRSQ01000246">
    <property type="protein sequence ID" value="HHE33225.1"/>
    <property type="molecule type" value="Genomic_DNA"/>
</dbReference>
<dbReference type="Proteomes" id="UP000886058">
    <property type="component" value="Unassembled WGS sequence"/>
</dbReference>
<dbReference type="Gene3D" id="1.10.260.40">
    <property type="entry name" value="lambda repressor-like DNA-binding domains"/>
    <property type="match status" value="1"/>
</dbReference>
<name>A0A7C5HKG0_9CHLB</name>
<reference evidence="2" key="1">
    <citation type="journal article" date="2020" name="mSystems">
        <title>Genome- and Community-Level Interaction Insights into Carbon Utilization and Element Cycling Functions of Hydrothermarchaeota in Hydrothermal Sediment.</title>
        <authorList>
            <person name="Zhou Z."/>
            <person name="Liu Y."/>
            <person name="Xu W."/>
            <person name="Pan J."/>
            <person name="Luo Z.H."/>
            <person name="Li M."/>
        </authorList>
    </citation>
    <scope>NUCLEOTIDE SEQUENCE [LARGE SCALE GENOMIC DNA]</scope>
    <source>
        <strain evidence="2">HyVt-633</strain>
    </source>
</reference>
<dbReference type="CDD" id="cd00093">
    <property type="entry name" value="HTH_XRE"/>
    <property type="match status" value="1"/>
</dbReference>
<feature type="domain" description="HTH cro/C1-type" evidence="1">
    <location>
        <begin position="43"/>
        <end position="100"/>
    </location>
</feature>